<dbReference type="InterPro" id="IPR013780">
    <property type="entry name" value="Glyco_hydro_b"/>
</dbReference>
<dbReference type="Pfam" id="PF21365">
    <property type="entry name" value="Glyco_hydro_31_3rd"/>
    <property type="match status" value="1"/>
</dbReference>
<dbReference type="Gene3D" id="3.20.20.80">
    <property type="entry name" value="Glycosidases"/>
    <property type="match status" value="1"/>
</dbReference>
<evidence type="ECO:0000313" key="5">
    <source>
        <dbReference type="EMBL" id="CAE7531474.1"/>
    </source>
</evidence>
<keyword evidence="6" id="KW-1185">Reference proteome</keyword>
<organism evidence="5 6">
    <name type="scientific">Symbiodinium necroappetens</name>
    <dbReference type="NCBI Taxonomy" id="1628268"/>
    <lineage>
        <taxon>Eukaryota</taxon>
        <taxon>Sar</taxon>
        <taxon>Alveolata</taxon>
        <taxon>Dinophyceae</taxon>
        <taxon>Suessiales</taxon>
        <taxon>Symbiodiniaceae</taxon>
        <taxon>Symbiodinium</taxon>
    </lineage>
</organism>
<dbReference type="OrthoDB" id="440381at2759"/>
<protein>
    <submittedName>
        <fullName evidence="5">Uncharacterized protein</fullName>
    </submittedName>
</protein>
<dbReference type="Proteomes" id="UP000601435">
    <property type="component" value="Unassembled WGS sequence"/>
</dbReference>
<comment type="caution">
    <text evidence="5">The sequence shown here is derived from an EMBL/GenBank/DDBJ whole genome shotgun (WGS) entry which is preliminary data.</text>
</comment>
<sequence>VGADVAGFMGDPDPELFVRWHQLGIWYPFYRAHAHLTTKRREPWLLGGSVLGKVRKAVLARYRMLPTWYTLAAEWALAGAPMVRPIWYHDLEDAEAFQHADTHFLVGDALLIRAPSEGAKSVKVYLPGTVRWFDFWHPRIHAPGQAFKVSLNKNHLPVFVRAGRCLFQRMRPRRSATAMVKDPHTVVCYADEEGRASGKVYLDDGSSHDYQ</sequence>
<dbReference type="SUPFAM" id="SSF51011">
    <property type="entry name" value="Glycosyl hydrolase domain"/>
    <property type="match status" value="1"/>
</dbReference>
<feature type="non-terminal residue" evidence="5">
    <location>
        <position position="211"/>
    </location>
</feature>
<evidence type="ECO:0000313" key="6">
    <source>
        <dbReference type="Proteomes" id="UP000601435"/>
    </source>
</evidence>
<proteinExistence type="inferred from homology"/>
<reference evidence="5" key="1">
    <citation type="submission" date="2021-02" db="EMBL/GenBank/DDBJ databases">
        <authorList>
            <person name="Dougan E. K."/>
            <person name="Rhodes N."/>
            <person name="Thang M."/>
            <person name="Chan C."/>
        </authorList>
    </citation>
    <scope>NUCLEOTIDE SEQUENCE</scope>
</reference>
<gene>
    <name evidence="5" type="ORF">SNEC2469_LOCUS15267</name>
</gene>
<evidence type="ECO:0000256" key="2">
    <source>
        <dbReference type="RuleBase" id="RU361185"/>
    </source>
</evidence>
<dbReference type="GO" id="GO:0004553">
    <property type="term" value="F:hydrolase activity, hydrolyzing O-glycosyl compounds"/>
    <property type="evidence" value="ECO:0007669"/>
    <property type="project" value="InterPro"/>
</dbReference>
<dbReference type="InterPro" id="IPR000322">
    <property type="entry name" value="Glyco_hydro_31_TIM"/>
</dbReference>
<accession>A0A812TE63</accession>
<feature type="domain" description="Glycoside hydrolase family 31 TIM barrel" evidence="3">
    <location>
        <begin position="1"/>
        <end position="71"/>
    </location>
</feature>
<evidence type="ECO:0000259" key="4">
    <source>
        <dbReference type="Pfam" id="PF21365"/>
    </source>
</evidence>
<dbReference type="GO" id="GO:0005975">
    <property type="term" value="P:carbohydrate metabolic process"/>
    <property type="evidence" value="ECO:0007669"/>
    <property type="project" value="InterPro"/>
</dbReference>
<dbReference type="InterPro" id="IPR017853">
    <property type="entry name" value="GH"/>
</dbReference>
<dbReference type="SUPFAM" id="SSF51445">
    <property type="entry name" value="(Trans)glycosidases"/>
    <property type="match status" value="1"/>
</dbReference>
<keyword evidence="2" id="KW-0378">Hydrolase</keyword>
<feature type="non-terminal residue" evidence="5">
    <location>
        <position position="1"/>
    </location>
</feature>
<dbReference type="EMBL" id="CAJNJA010024739">
    <property type="protein sequence ID" value="CAE7531474.1"/>
    <property type="molecule type" value="Genomic_DNA"/>
</dbReference>
<dbReference type="InterPro" id="IPR048395">
    <property type="entry name" value="Glyco_hydro_31_C"/>
</dbReference>
<dbReference type="PANTHER" id="PTHR22762:SF120">
    <property type="entry name" value="HETEROGLYCAN GLUCOSIDASE 1"/>
    <property type="match status" value="1"/>
</dbReference>
<evidence type="ECO:0000256" key="1">
    <source>
        <dbReference type="ARBA" id="ARBA00007806"/>
    </source>
</evidence>
<dbReference type="Pfam" id="PF01055">
    <property type="entry name" value="Glyco_hydro_31_2nd"/>
    <property type="match status" value="1"/>
</dbReference>
<keyword evidence="2" id="KW-0326">Glycosidase</keyword>
<dbReference type="PANTHER" id="PTHR22762">
    <property type="entry name" value="ALPHA-GLUCOSIDASE"/>
    <property type="match status" value="1"/>
</dbReference>
<feature type="domain" description="Glycosyl hydrolase family 31 C-terminal" evidence="4">
    <location>
        <begin position="79"/>
        <end position="164"/>
    </location>
</feature>
<name>A0A812TE63_9DINO</name>
<dbReference type="AlphaFoldDB" id="A0A812TE63"/>
<evidence type="ECO:0000259" key="3">
    <source>
        <dbReference type="Pfam" id="PF01055"/>
    </source>
</evidence>
<comment type="similarity">
    <text evidence="1 2">Belongs to the glycosyl hydrolase 31 family.</text>
</comment>
<dbReference type="Gene3D" id="2.60.40.1180">
    <property type="entry name" value="Golgi alpha-mannosidase II"/>
    <property type="match status" value="2"/>
</dbReference>